<dbReference type="GO" id="GO:0016137">
    <property type="term" value="P:glycoside metabolic process"/>
    <property type="evidence" value="ECO:0007669"/>
    <property type="project" value="UniProtKB-ARBA"/>
</dbReference>
<organism evidence="2 3">
    <name type="scientific">Crossiella cryophila</name>
    <dbReference type="NCBI Taxonomy" id="43355"/>
    <lineage>
        <taxon>Bacteria</taxon>
        <taxon>Bacillati</taxon>
        <taxon>Actinomycetota</taxon>
        <taxon>Actinomycetes</taxon>
        <taxon>Pseudonocardiales</taxon>
        <taxon>Pseudonocardiaceae</taxon>
        <taxon>Crossiella</taxon>
    </lineage>
</organism>
<reference evidence="2 3" key="1">
    <citation type="submission" date="2020-08" db="EMBL/GenBank/DDBJ databases">
        <title>Sequencing the genomes of 1000 actinobacteria strains.</title>
        <authorList>
            <person name="Klenk H.-P."/>
        </authorList>
    </citation>
    <scope>NUCLEOTIDE SEQUENCE [LARGE SCALE GENOMIC DNA]</scope>
    <source>
        <strain evidence="2 3">DSM 44230</strain>
    </source>
</reference>
<dbReference type="PANTHER" id="PTHR12993:SF11">
    <property type="entry name" value="N-ACETYLGLUCOSAMINYL-PHOSPHATIDYLINOSITOL DE-N-ACETYLASE"/>
    <property type="match status" value="1"/>
</dbReference>
<accession>A0A7W7C896</accession>
<sequence>MRRDSFPHWGSLLLAGVLSVALIACSNPDPRPAARPESAEARFMQVIAHADDDLIFMNPDLTAGIRAKKPTVAVYLTAGETDKPDANGYAAQRQAGTRSAYARMAGVPDRWRAELLNSDPDHGVELYTLDGRPEVQLVFVNLPEDNDPRANGGKHALTRLWQDSAEALKLHTLTPTGGKLPRSYEYSRGEVIDLLVEMFRRFRPTVVRTQDPSPDPRYQRNWARFNDHPDHVMAARLTGEAVRVYQRSGRAAVELNYRNYNVADAPVNLAPGVQRDKLEVFGAYVPHDPEVSLGEPYDGWLRRQYQRWPAGSSWAGTDEDGSLYAFAVRSGELTYWRRTGATWSGPAAVGGAPLNPGLSVAADARGRLHVFARSRDSEDVVTTSPGSWTWTKLGSPNDRVLPGQRRAVGTPVAAKDPGGALVVFVKNGGGGVSALRQSTSDGWPTAWLDLGGTDVQDGLAVGPGLTVAASTRTEVLRWKQQGEGFTAEAPIRAPRPAGAPVTGGGLLAYPVEGSGALAIAAGADPVVRQGTEGLTELGLAVSGDLVTLYGRRIDGSLTVGVGRGANLTWSELRGPVLTQPAAVAGPDGVTLTAIGEDGRLLVATAPPGGTFPAWTAVG</sequence>
<dbReference type="SUPFAM" id="SSF102588">
    <property type="entry name" value="LmbE-like"/>
    <property type="match status" value="1"/>
</dbReference>
<evidence type="ECO:0000313" key="2">
    <source>
        <dbReference type="EMBL" id="MBB4675108.1"/>
    </source>
</evidence>
<comment type="caution">
    <text evidence="2">The sequence shown here is derived from an EMBL/GenBank/DDBJ whole genome shotgun (WGS) entry which is preliminary data.</text>
</comment>
<dbReference type="GO" id="GO:0016811">
    <property type="term" value="F:hydrolase activity, acting on carbon-nitrogen (but not peptide) bonds, in linear amides"/>
    <property type="evidence" value="ECO:0007669"/>
    <property type="project" value="TreeGrafter"/>
</dbReference>
<dbReference type="InterPro" id="IPR024078">
    <property type="entry name" value="LmbE-like_dom_sf"/>
</dbReference>
<dbReference type="Pfam" id="PF02585">
    <property type="entry name" value="PIG-L"/>
    <property type="match status" value="1"/>
</dbReference>
<name>A0A7W7C896_9PSEU</name>
<dbReference type="SUPFAM" id="SSF89372">
    <property type="entry name" value="Fucose-specific lectin"/>
    <property type="match status" value="1"/>
</dbReference>
<keyword evidence="3" id="KW-1185">Reference proteome</keyword>
<proteinExistence type="predicted"/>
<dbReference type="Proteomes" id="UP000533598">
    <property type="component" value="Unassembled WGS sequence"/>
</dbReference>
<dbReference type="Gene3D" id="3.40.50.10320">
    <property type="entry name" value="LmbE-like"/>
    <property type="match status" value="1"/>
</dbReference>
<keyword evidence="1" id="KW-0862">Zinc</keyword>
<dbReference type="Gene3D" id="2.120.10.70">
    <property type="entry name" value="Fucose-specific lectin"/>
    <property type="match status" value="1"/>
</dbReference>
<evidence type="ECO:0000256" key="1">
    <source>
        <dbReference type="ARBA" id="ARBA00022833"/>
    </source>
</evidence>
<dbReference type="PANTHER" id="PTHR12993">
    <property type="entry name" value="N-ACETYLGLUCOSAMINYL-PHOSPHATIDYLINOSITOL DE-N-ACETYLASE-RELATED"/>
    <property type="match status" value="1"/>
</dbReference>
<protein>
    <submittedName>
        <fullName evidence="2">LmbE family N-acetylglucosaminyl deacetylase</fullName>
    </submittedName>
</protein>
<dbReference type="PROSITE" id="PS51257">
    <property type="entry name" value="PROKAR_LIPOPROTEIN"/>
    <property type="match status" value="1"/>
</dbReference>
<dbReference type="EMBL" id="JACHMH010000001">
    <property type="protein sequence ID" value="MBB4675108.1"/>
    <property type="molecule type" value="Genomic_DNA"/>
</dbReference>
<dbReference type="InterPro" id="IPR003737">
    <property type="entry name" value="GlcNAc_PI_deacetylase-related"/>
</dbReference>
<gene>
    <name evidence="2" type="ORF">HNR67_001226</name>
</gene>
<dbReference type="AlphaFoldDB" id="A0A7W7C896"/>
<evidence type="ECO:0000313" key="3">
    <source>
        <dbReference type="Proteomes" id="UP000533598"/>
    </source>
</evidence>
<dbReference type="RefSeq" id="WP_185001139.1">
    <property type="nucleotide sequence ID" value="NZ_BAAAUI010000026.1"/>
</dbReference>